<dbReference type="AlphaFoldDB" id="A0A5J5EFE8"/>
<dbReference type="InParanoid" id="A0A5J5EFE8"/>
<protein>
    <submittedName>
        <fullName evidence="2">Uncharacterized protein</fullName>
    </submittedName>
</protein>
<keyword evidence="3" id="KW-1185">Reference proteome</keyword>
<dbReference type="EMBL" id="VXIS01000402">
    <property type="protein sequence ID" value="KAA8893787.1"/>
    <property type="molecule type" value="Genomic_DNA"/>
</dbReference>
<dbReference type="Proteomes" id="UP000326924">
    <property type="component" value="Unassembled WGS sequence"/>
</dbReference>
<proteinExistence type="predicted"/>
<comment type="caution">
    <text evidence="2">The sequence shown here is derived from an EMBL/GenBank/DDBJ whole genome shotgun (WGS) entry which is preliminary data.</text>
</comment>
<organism evidence="2 3">
    <name type="scientific">Sphaerosporella brunnea</name>
    <dbReference type="NCBI Taxonomy" id="1250544"/>
    <lineage>
        <taxon>Eukaryota</taxon>
        <taxon>Fungi</taxon>
        <taxon>Dikarya</taxon>
        <taxon>Ascomycota</taxon>
        <taxon>Pezizomycotina</taxon>
        <taxon>Pezizomycetes</taxon>
        <taxon>Pezizales</taxon>
        <taxon>Pyronemataceae</taxon>
        <taxon>Sphaerosporella</taxon>
    </lineage>
</organism>
<reference evidence="2 3" key="1">
    <citation type="submission" date="2019-09" db="EMBL/GenBank/DDBJ databases">
        <title>Draft genome of the ectomycorrhizal ascomycete Sphaerosporella brunnea.</title>
        <authorList>
            <consortium name="DOE Joint Genome Institute"/>
            <person name="Benucci G.M."/>
            <person name="Marozzi G."/>
            <person name="Antonielli L."/>
            <person name="Sanchez S."/>
            <person name="Marco P."/>
            <person name="Wang X."/>
            <person name="Falini L.B."/>
            <person name="Barry K."/>
            <person name="Haridas S."/>
            <person name="Lipzen A."/>
            <person name="Labutti K."/>
            <person name="Grigoriev I.V."/>
            <person name="Murat C."/>
            <person name="Martin F."/>
            <person name="Albertini E."/>
            <person name="Donnini D."/>
            <person name="Bonito G."/>
        </authorList>
    </citation>
    <scope>NUCLEOTIDE SEQUENCE [LARGE SCALE GENOMIC DNA]</scope>
    <source>
        <strain evidence="2 3">Sb_GMNB300</strain>
    </source>
</reference>
<accession>A0A5J5EFE8</accession>
<evidence type="ECO:0000256" key="1">
    <source>
        <dbReference type="SAM" id="MobiDB-lite"/>
    </source>
</evidence>
<name>A0A5J5EFE8_9PEZI</name>
<evidence type="ECO:0000313" key="2">
    <source>
        <dbReference type="EMBL" id="KAA8893787.1"/>
    </source>
</evidence>
<gene>
    <name evidence="2" type="ORF">FN846DRAFT_1025491</name>
</gene>
<feature type="region of interest" description="Disordered" evidence="1">
    <location>
        <begin position="122"/>
        <end position="150"/>
    </location>
</feature>
<evidence type="ECO:0000313" key="3">
    <source>
        <dbReference type="Proteomes" id="UP000326924"/>
    </source>
</evidence>
<sequence>MPPMTGGNARRLVDPCFVSCFAPSPNASEHSPRSGISGFRAYCRRGWVHALSLQYGQQTRPGQGFVAATSINNWFSLLSNMPGKPSLSFSGARITQDSRVQFLTPTLRRQLWSDVEALAAQTQPPGVRHGTDPPNEALESVSKPSEVPRCCTSERRPDLVILQAWWPVLPGTRTSVLSSKRLPLQATDRAALLWMDSGPAGQIFVLRASMDNRACFFALLHRYSMRMDYRTTPGPPSDRFLAAVSLLASSFPCRTFNIANIRVILPSLSQKEDSP</sequence>